<protein>
    <submittedName>
        <fullName evidence="2">YbaN family protein</fullName>
    </submittedName>
</protein>
<keyword evidence="1" id="KW-0812">Transmembrane</keyword>
<comment type="caution">
    <text evidence="2">The sequence shown here is derived from an EMBL/GenBank/DDBJ whole genome shotgun (WGS) entry which is preliminary data.</text>
</comment>
<dbReference type="PIRSF" id="PIRSF016789">
    <property type="entry name" value="DUF454"/>
    <property type="match status" value="1"/>
</dbReference>
<keyword evidence="1" id="KW-0472">Membrane</keyword>
<dbReference type="InterPro" id="IPR007401">
    <property type="entry name" value="DUF454"/>
</dbReference>
<evidence type="ECO:0000313" key="3">
    <source>
        <dbReference type="Proteomes" id="UP000723714"/>
    </source>
</evidence>
<dbReference type="PANTHER" id="PTHR35813:SF1">
    <property type="entry name" value="INNER MEMBRANE PROTEIN YBAN"/>
    <property type="match status" value="1"/>
</dbReference>
<dbReference type="EMBL" id="JABACJ020000021">
    <property type="protein sequence ID" value="MBU3877711.1"/>
    <property type="molecule type" value="Genomic_DNA"/>
</dbReference>
<dbReference type="Proteomes" id="UP000723714">
    <property type="component" value="Unassembled WGS sequence"/>
</dbReference>
<proteinExistence type="predicted"/>
<name>A0ABS6D856_9FIRM</name>
<dbReference type="PANTHER" id="PTHR35813">
    <property type="entry name" value="INNER MEMBRANE PROTEIN YBAN"/>
    <property type="match status" value="1"/>
</dbReference>
<dbReference type="RefSeq" id="WP_216244329.1">
    <property type="nucleotide sequence ID" value="NZ_JABACJ020000021.1"/>
</dbReference>
<feature type="transmembrane region" description="Helical" evidence="1">
    <location>
        <begin position="7"/>
        <end position="28"/>
    </location>
</feature>
<accession>A0ABS6D856</accession>
<evidence type="ECO:0000256" key="1">
    <source>
        <dbReference type="SAM" id="Phobius"/>
    </source>
</evidence>
<dbReference type="Pfam" id="PF04304">
    <property type="entry name" value="DUF454"/>
    <property type="match status" value="1"/>
</dbReference>
<evidence type="ECO:0000313" key="2">
    <source>
        <dbReference type="EMBL" id="MBU3877711.1"/>
    </source>
</evidence>
<keyword evidence="1" id="KW-1133">Transmembrane helix</keyword>
<sequence length="133" mass="14653">MKKLINGIFIGSGFLLVGLGALGIALPLLPTTPFLVLAAVCFAKGSERFHAWFLSNRLYQKYVGPAVNKKEMEKSAKRKTLGTLCLIFIISFLLVPIWHAKAAILVVALFHIYYFSFKIKTAPVPGKELAADE</sequence>
<gene>
    <name evidence="2" type="ORF">HGO97_018055</name>
</gene>
<organism evidence="2 3">
    <name type="scientific">Faecalicatena faecalis</name>
    <dbReference type="NCBI Taxonomy" id="2726362"/>
    <lineage>
        <taxon>Bacteria</taxon>
        <taxon>Bacillati</taxon>
        <taxon>Bacillota</taxon>
        <taxon>Clostridia</taxon>
        <taxon>Lachnospirales</taxon>
        <taxon>Lachnospiraceae</taxon>
        <taxon>Faecalicatena</taxon>
    </lineage>
</organism>
<keyword evidence="3" id="KW-1185">Reference proteome</keyword>
<reference evidence="2 3" key="1">
    <citation type="submission" date="2021-06" db="EMBL/GenBank/DDBJ databases">
        <title>Faecalicatena sp. nov. isolated from porcine feces.</title>
        <authorList>
            <person name="Oh B.S."/>
            <person name="Lee J.H."/>
        </authorList>
    </citation>
    <scope>NUCLEOTIDE SEQUENCE [LARGE SCALE GENOMIC DNA]</scope>
    <source>
        <strain evidence="2 3">AGMB00832</strain>
    </source>
</reference>